<comment type="caution">
    <text evidence="2">The sequence shown here is derived from an EMBL/GenBank/DDBJ whole genome shotgun (WGS) entry which is preliminary data.</text>
</comment>
<evidence type="ECO:0000313" key="3">
    <source>
        <dbReference type="Proteomes" id="UP000215215"/>
    </source>
</evidence>
<dbReference type="GO" id="GO:0008757">
    <property type="term" value="F:S-adenosylmethionine-dependent methyltransferase activity"/>
    <property type="evidence" value="ECO:0007669"/>
    <property type="project" value="InterPro"/>
</dbReference>
<reference evidence="2 3" key="1">
    <citation type="submission" date="2017-07" db="EMBL/GenBank/DDBJ databases">
        <title>Recovery of genomes from metagenomes via a dereplication, aggregation, and scoring strategy.</title>
        <authorList>
            <person name="Sieber C.M."/>
            <person name="Probst A.J."/>
            <person name="Sharrar A."/>
            <person name="Thomas B.C."/>
            <person name="Hess M."/>
            <person name="Tringe S.G."/>
            <person name="Banfield J.F."/>
        </authorList>
    </citation>
    <scope>NUCLEOTIDE SEQUENCE [LARGE SCALE GENOMIC DNA]</scope>
    <source>
        <strain evidence="2">JGI_Cruoil_03_44_89</strain>
    </source>
</reference>
<dbReference type="Gene3D" id="3.40.50.150">
    <property type="entry name" value="Vaccinia Virus protein VP39"/>
    <property type="match status" value="1"/>
</dbReference>
<dbReference type="Proteomes" id="UP000215215">
    <property type="component" value="Unassembled WGS sequence"/>
</dbReference>
<dbReference type="SUPFAM" id="SSF53335">
    <property type="entry name" value="S-adenosyl-L-methionine-dependent methyltransferases"/>
    <property type="match status" value="1"/>
</dbReference>
<feature type="domain" description="Methyltransferase type 11" evidence="1">
    <location>
        <begin position="67"/>
        <end position="159"/>
    </location>
</feature>
<evidence type="ECO:0000259" key="1">
    <source>
        <dbReference type="Pfam" id="PF08241"/>
    </source>
</evidence>
<organism evidence="2 3">
    <name type="scientific">candidate division WOR-3 bacterium JGI_Cruoil_03_44_89</name>
    <dbReference type="NCBI Taxonomy" id="1973748"/>
    <lineage>
        <taxon>Bacteria</taxon>
        <taxon>Bacteria division WOR-3</taxon>
    </lineage>
</organism>
<dbReference type="InterPro" id="IPR029063">
    <property type="entry name" value="SAM-dependent_MTases_sf"/>
</dbReference>
<dbReference type="Pfam" id="PF08241">
    <property type="entry name" value="Methyltransf_11"/>
    <property type="match status" value="1"/>
</dbReference>
<dbReference type="PANTHER" id="PTHR43861">
    <property type="entry name" value="TRANS-ACONITATE 2-METHYLTRANSFERASE-RELATED"/>
    <property type="match status" value="1"/>
</dbReference>
<dbReference type="EMBL" id="NOZQ01000129">
    <property type="protein sequence ID" value="OYD15333.1"/>
    <property type="molecule type" value="Genomic_DNA"/>
</dbReference>
<protein>
    <recommendedName>
        <fullName evidence="1">Methyltransferase type 11 domain-containing protein</fullName>
    </recommendedName>
</protein>
<dbReference type="CDD" id="cd02440">
    <property type="entry name" value="AdoMet_MTases"/>
    <property type="match status" value="1"/>
</dbReference>
<sequence length="247" mass="27915">MANTAKFWFISKPQYEIRGGKKGLRGVYDCLASDYDNSRYLFYTRWIEREEETIINRWLDELSSPAIDVGCGTGRYAVKIARMGISTIAIDLSIEVLKKTRKKGGDGILPVLADAESLPLKADSCGGIICTLTFDHLFNPTSALGEFERVIRKNGICIMSTLNETLLKRFRRKLGIPCSYMPFRTEKCGPTLIYEKGHTEEKARKLFQEAGFRIKATELCPVLPGRLIGKLALFRKLIPLFVFKLGF</sequence>
<name>A0A235BS62_UNCW3</name>
<dbReference type="AlphaFoldDB" id="A0A235BS62"/>
<proteinExistence type="predicted"/>
<dbReference type="InterPro" id="IPR013216">
    <property type="entry name" value="Methyltransf_11"/>
</dbReference>
<accession>A0A235BS62</accession>
<gene>
    <name evidence="2" type="ORF">CH333_06000</name>
</gene>
<evidence type="ECO:0000313" key="2">
    <source>
        <dbReference type="EMBL" id="OYD15333.1"/>
    </source>
</evidence>